<reference evidence="3 4" key="1">
    <citation type="submission" date="2017-08" db="EMBL/GenBank/DDBJ databases">
        <title>Infants hospitalized years apart are colonized by the same room-sourced microbial strains.</title>
        <authorList>
            <person name="Brooks B."/>
            <person name="Olm M.R."/>
            <person name="Firek B.A."/>
            <person name="Baker R."/>
            <person name="Thomas B.C."/>
            <person name="Morowitz M.J."/>
            <person name="Banfield J.F."/>
        </authorList>
    </citation>
    <scope>NUCLEOTIDE SEQUENCE [LARGE SCALE GENOMIC DNA]</scope>
    <source>
        <strain evidence="3">S2_005_003_R2_41</strain>
    </source>
</reference>
<gene>
    <name evidence="3" type="ORF">DI563_06425</name>
</gene>
<evidence type="ECO:0000259" key="2">
    <source>
        <dbReference type="Pfam" id="PF00496"/>
    </source>
</evidence>
<dbReference type="CDD" id="cd08495">
    <property type="entry name" value="PBP2_NikA_DppA_OppA_like_8"/>
    <property type="match status" value="1"/>
</dbReference>
<dbReference type="EMBL" id="QFPP01000046">
    <property type="protein sequence ID" value="PZQ76681.1"/>
    <property type="molecule type" value="Genomic_DNA"/>
</dbReference>
<dbReference type="Proteomes" id="UP000249135">
    <property type="component" value="Unassembled WGS sequence"/>
</dbReference>
<dbReference type="Pfam" id="PF00496">
    <property type="entry name" value="SBP_bac_5"/>
    <property type="match status" value="1"/>
</dbReference>
<dbReference type="Gene3D" id="3.90.76.10">
    <property type="entry name" value="Dipeptide-binding Protein, Domain 1"/>
    <property type="match status" value="1"/>
</dbReference>
<dbReference type="GO" id="GO:0043190">
    <property type="term" value="C:ATP-binding cassette (ABC) transporter complex"/>
    <property type="evidence" value="ECO:0007669"/>
    <property type="project" value="InterPro"/>
</dbReference>
<feature type="domain" description="Solute-binding protein family 5" evidence="2">
    <location>
        <begin position="85"/>
        <end position="419"/>
    </location>
</feature>
<feature type="chain" id="PRO_5016092933" evidence="1">
    <location>
        <begin position="34"/>
        <end position="535"/>
    </location>
</feature>
<dbReference type="InterPro" id="IPR000914">
    <property type="entry name" value="SBP_5_dom"/>
</dbReference>
<dbReference type="GO" id="GO:0015833">
    <property type="term" value="P:peptide transport"/>
    <property type="evidence" value="ECO:0007669"/>
    <property type="project" value="TreeGrafter"/>
</dbReference>
<dbReference type="SUPFAM" id="SSF53850">
    <property type="entry name" value="Periplasmic binding protein-like II"/>
    <property type="match status" value="1"/>
</dbReference>
<feature type="signal peptide" evidence="1">
    <location>
        <begin position="1"/>
        <end position="33"/>
    </location>
</feature>
<dbReference type="PIRSF" id="PIRSF002741">
    <property type="entry name" value="MppA"/>
    <property type="match status" value="1"/>
</dbReference>
<protein>
    <submittedName>
        <fullName evidence="3">ABC transporter substrate-binding protein</fullName>
    </submittedName>
</protein>
<dbReference type="PANTHER" id="PTHR30290:SF83">
    <property type="entry name" value="ABC TRANSPORTER SUBSTRATE-BINDING PROTEIN"/>
    <property type="match status" value="1"/>
</dbReference>
<dbReference type="AlphaFoldDB" id="A0A2W5QDY8"/>
<keyword evidence="1" id="KW-0732">Signal</keyword>
<evidence type="ECO:0000313" key="3">
    <source>
        <dbReference type="EMBL" id="PZQ76681.1"/>
    </source>
</evidence>
<sequence>MPRSLALTARMPAFCRAALVSMVLAAAAVTASAGGVLTVAMTAGDIPQTGGNTDQGFEGYRFVGYNLYDALVNWDMSKSGVPSDIKPGLATSWNVDPKNANRWIFKLREGVKWHDGSTFTADDVVWNLRIRTDEKHANFNPGQFAFTRNYLVNFKDVTKIDDTTVAFETKQPDAMFPYNLAYVLLISPTRAKAVNYDWKAFALQPSGTGPYLYSKFTPGQRLELVPNPNYWDKNRIPKQDRLVLVPMPEATARVAALISGQVNFIEAPPPDAIAQLKGAGMKISTGPYPHKWAWIFNTEAGPFKDVKVRQAANYAVKRGDIVKLMDGLAVEVNSVVPKDSPYYGDTKGYTYDPDKAKALLKEAGCLPCKVTVVTSTSGSGQMLPLPMNELLKRQLDAVGFEVTVKPVDLNALYAAYRNGPEKNPGVDALNFSRGTGDPHIALLKPGLRQFWAPNGSNWGHYESAGAEAIGKQAFEETDPKKRIGYLQKLNAKLTEDALELFVTGDVQPRAMSPKVQGFVASQNWFQDTTLISVNP</sequence>
<proteinExistence type="predicted"/>
<dbReference type="Gene3D" id="3.10.105.10">
    <property type="entry name" value="Dipeptide-binding Protein, Domain 3"/>
    <property type="match status" value="1"/>
</dbReference>
<dbReference type="Gene3D" id="3.40.190.10">
    <property type="entry name" value="Periplasmic binding protein-like II"/>
    <property type="match status" value="1"/>
</dbReference>
<evidence type="ECO:0000256" key="1">
    <source>
        <dbReference type="SAM" id="SignalP"/>
    </source>
</evidence>
<dbReference type="GO" id="GO:1904680">
    <property type="term" value="F:peptide transmembrane transporter activity"/>
    <property type="evidence" value="ECO:0007669"/>
    <property type="project" value="TreeGrafter"/>
</dbReference>
<dbReference type="InterPro" id="IPR030678">
    <property type="entry name" value="Peptide/Ni-bd"/>
</dbReference>
<dbReference type="PANTHER" id="PTHR30290">
    <property type="entry name" value="PERIPLASMIC BINDING COMPONENT OF ABC TRANSPORTER"/>
    <property type="match status" value="1"/>
</dbReference>
<organism evidence="3 4">
    <name type="scientific">Variovorax paradoxus</name>
    <dbReference type="NCBI Taxonomy" id="34073"/>
    <lineage>
        <taxon>Bacteria</taxon>
        <taxon>Pseudomonadati</taxon>
        <taxon>Pseudomonadota</taxon>
        <taxon>Betaproteobacteria</taxon>
        <taxon>Burkholderiales</taxon>
        <taxon>Comamonadaceae</taxon>
        <taxon>Variovorax</taxon>
    </lineage>
</organism>
<name>A0A2W5QDY8_VARPD</name>
<dbReference type="GO" id="GO:0030288">
    <property type="term" value="C:outer membrane-bounded periplasmic space"/>
    <property type="evidence" value="ECO:0007669"/>
    <property type="project" value="UniProtKB-ARBA"/>
</dbReference>
<accession>A0A2W5QDY8</accession>
<comment type="caution">
    <text evidence="3">The sequence shown here is derived from an EMBL/GenBank/DDBJ whole genome shotgun (WGS) entry which is preliminary data.</text>
</comment>
<evidence type="ECO:0000313" key="4">
    <source>
        <dbReference type="Proteomes" id="UP000249135"/>
    </source>
</evidence>
<dbReference type="InterPro" id="IPR039424">
    <property type="entry name" value="SBP_5"/>
</dbReference>